<evidence type="ECO:0000256" key="2">
    <source>
        <dbReference type="ARBA" id="ARBA00022603"/>
    </source>
</evidence>
<dbReference type="Pfam" id="PF01739">
    <property type="entry name" value="CheR"/>
    <property type="match status" value="1"/>
</dbReference>
<protein>
    <recommendedName>
        <fullName evidence="5">Chemotaxis protein methyltransferase</fullName>
        <ecNumber evidence="5">2.1.1.80</ecNumber>
    </recommendedName>
</protein>
<dbReference type="InterPro" id="IPR000780">
    <property type="entry name" value="CheR_MeTrfase"/>
</dbReference>
<dbReference type="Gene3D" id="1.10.155.10">
    <property type="entry name" value="Chemotaxis receptor methyltransferase CheR, N-terminal domain"/>
    <property type="match status" value="1"/>
</dbReference>
<comment type="function">
    <text evidence="5">Methylation of the membrane-bound methyl-accepting chemotaxis proteins (MCP) to form gamma-glutamyl methyl ester residues in MCP.</text>
</comment>
<keyword evidence="2 5" id="KW-0489">Methyltransferase</keyword>
<dbReference type="Gene3D" id="3.40.50.150">
    <property type="entry name" value="Vaccinia Virus protein VP39"/>
    <property type="match status" value="1"/>
</dbReference>
<comment type="caution">
    <text evidence="7">The sequence shown here is derived from an EMBL/GenBank/DDBJ whole genome shotgun (WGS) entry which is preliminary data.</text>
</comment>
<organism evidence="7 8">
    <name type="scientific">Rubellimicrobium aerolatum</name>
    <dbReference type="NCBI Taxonomy" id="490979"/>
    <lineage>
        <taxon>Bacteria</taxon>
        <taxon>Pseudomonadati</taxon>
        <taxon>Pseudomonadota</taxon>
        <taxon>Alphaproteobacteria</taxon>
        <taxon>Rhodobacterales</taxon>
        <taxon>Roseobacteraceae</taxon>
        <taxon>Rubellimicrobium</taxon>
    </lineage>
</organism>
<dbReference type="RefSeq" id="WP_209843258.1">
    <property type="nucleotide sequence ID" value="NZ_JAGGJP010000027.1"/>
</dbReference>
<dbReference type="GO" id="GO:0032259">
    <property type="term" value="P:methylation"/>
    <property type="evidence" value="ECO:0007669"/>
    <property type="project" value="UniProtKB-KW"/>
</dbReference>
<keyword evidence="8" id="KW-1185">Reference proteome</keyword>
<dbReference type="InterPro" id="IPR036804">
    <property type="entry name" value="CheR_N_sf"/>
</dbReference>
<dbReference type="PANTHER" id="PTHR24422:SF19">
    <property type="entry name" value="CHEMOTAXIS PROTEIN METHYLTRANSFERASE"/>
    <property type="match status" value="1"/>
</dbReference>
<gene>
    <name evidence="7" type="ORF">ACFPOC_17620</name>
</gene>
<dbReference type="Pfam" id="PF03705">
    <property type="entry name" value="CheR_N"/>
    <property type="match status" value="1"/>
</dbReference>
<dbReference type="PRINTS" id="PR00996">
    <property type="entry name" value="CHERMTFRASE"/>
</dbReference>
<dbReference type="EMBL" id="JBHSNA010000031">
    <property type="protein sequence ID" value="MFC5568226.1"/>
    <property type="molecule type" value="Genomic_DNA"/>
</dbReference>
<dbReference type="PROSITE" id="PS50123">
    <property type="entry name" value="CHER"/>
    <property type="match status" value="1"/>
</dbReference>
<evidence type="ECO:0000313" key="7">
    <source>
        <dbReference type="EMBL" id="MFC5568226.1"/>
    </source>
</evidence>
<evidence type="ECO:0000256" key="3">
    <source>
        <dbReference type="ARBA" id="ARBA00022679"/>
    </source>
</evidence>
<feature type="domain" description="CheR-type methyltransferase" evidence="6">
    <location>
        <begin position="16"/>
        <end position="285"/>
    </location>
</feature>
<evidence type="ECO:0000256" key="4">
    <source>
        <dbReference type="ARBA" id="ARBA00022691"/>
    </source>
</evidence>
<accession>A0ABW0SHT4</accession>
<dbReference type="SMART" id="SM00138">
    <property type="entry name" value="MeTrc"/>
    <property type="match status" value="1"/>
</dbReference>
<name>A0ABW0SHT4_9RHOB</name>
<dbReference type="EC" id="2.1.1.80" evidence="5"/>
<reference evidence="8" key="1">
    <citation type="journal article" date="2019" name="Int. J. Syst. Evol. Microbiol.">
        <title>The Global Catalogue of Microorganisms (GCM) 10K type strain sequencing project: providing services to taxonomists for standard genome sequencing and annotation.</title>
        <authorList>
            <consortium name="The Broad Institute Genomics Platform"/>
            <consortium name="The Broad Institute Genome Sequencing Center for Infectious Disease"/>
            <person name="Wu L."/>
            <person name="Ma J."/>
        </authorList>
    </citation>
    <scope>NUCLEOTIDE SEQUENCE [LARGE SCALE GENOMIC DNA]</scope>
    <source>
        <strain evidence="8">KACC 11588</strain>
    </source>
</reference>
<dbReference type="InterPro" id="IPR022641">
    <property type="entry name" value="CheR_N"/>
</dbReference>
<dbReference type="InterPro" id="IPR029063">
    <property type="entry name" value="SAM-dependent_MTases_sf"/>
</dbReference>
<evidence type="ECO:0000313" key="8">
    <source>
        <dbReference type="Proteomes" id="UP001596056"/>
    </source>
</evidence>
<dbReference type="PIRSF" id="PIRSF000410">
    <property type="entry name" value="CheR"/>
    <property type="match status" value="1"/>
</dbReference>
<evidence type="ECO:0000256" key="5">
    <source>
        <dbReference type="PIRNR" id="PIRNR000410"/>
    </source>
</evidence>
<comment type="catalytic activity">
    <reaction evidence="1 5">
        <text>L-glutamyl-[protein] + S-adenosyl-L-methionine = [protein]-L-glutamate 5-O-methyl ester + S-adenosyl-L-homocysteine</text>
        <dbReference type="Rhea" id="RHEA:24452"/>
        <dbReference type="Rhea" id="RHEA-COMP:10208"/>
        <dbReference type="Rhea" id="RHEA-COMP:10311"/>
        <dbReference type="ChEBI" id="CHEBI:29973"/>
        <dbReference type="ChEBI" id="CHEBI:57856"/>
        <dbReference type="ChEBI" id="CHEBI:59789"/>
        <dbReference type="ChEBI" id="CHEBI:82795"/>
        <dbReference type="EC" id="2.1.1.80"/>
    </reaction>
</comment>
<keyword evidence="4 5" id="KW-0949">S-adenosyl-L-methionine</keyword>
<evidence type="ECO:0000259" key="6">
    <source>
        <dbReference type="PROSITE" id="PS50123"/>
    </source>
</evidence>
<dbReference type="InterPro" id="IPR026024">
    <property type="entry name" value="Chemotaxis_MeTrfase_CheR"/>
</dbReference>
<dbReference type="SUPFAM" id="SSF53335">
    <property type="entry name" value="S-adenosyl-L-methionine-dependent methyltransferases"/>
    <property type="match status" value="1"/>
</dbReference>
<keyword evidence="3 5" id="KW-0808">Transferase</keyword>
<dbReference type="InterPro" id="IPR050903">
    <property type="entry name" value="Bact_Chemotaxis_MeTrfase"/>
</dbReference>
<sequence length="287" mass="31456">MNGSIARAAEGEAAGLGHRDFAIIAELMHRHTGIHLPEAKRVMVEGRLAKRLRLLGLGSFSDYRALIESDEGEEERHRMVAALTTNVTRFNREPHHFGTLQQEVLPRLAAHVRGGGRLRLWSAACSSGEEPYSIALAVLAAWPEAADLDIRVLATDINAEMVARGREGTYSGSALASIPPAARERWFEPAGQDLWRAGRALSSLVVFRVMNLIGDWPMRGRFDAIFCRNVAIYFDTPSQERLWARLADATAPGGCLFIGHSERIVGPAARLFASAGITTYRRGEATS</sequence>
<dbReference type="SUPFAM" id="SSF47757">
    <property type="entry name" value="Chemotaxis receptor methyltransferase CheR, N-terminal domain"/>
    <property type="match status" value="1"/>
</dbReference>
<dbReference type="Proteomes" id="UP001596056">
    <property type="component" value="Unassembled WGS sequence"/>
</dbReference>
<proteinExistence type="predicted"/>
<dbReference type="PANTHER" id="PTHR24422">
    <property type="entry name" value="CHEMOTAXIS PROTEIN METHYLTRANSFERASE"/>
    <property type="match status" value="1"/>
</dbReference>
<dbReference type="InterPro" id="IPR022642">
    <property type="entry name" value="CheR_C"/>
</dbReference>
<evidence type="ECO:0000256" key="1">
    <source>
        <dbReference type="ARBA" id="ARBA00001541"/>
    </source>
</evidence>
<dbReference type="GO" id="GO:0008168">
    <property type="term" value="F:methyltransferase activity"/>
    <property type="evidence" value="ECO:0007669"/>
    <property type="project" value="UniProtKB-KW"/>
</dbReference>